<dbReference type="EMBL" id="JACCFJ010000001">
    <property type="protein sequence ID" value="NYI82576.1"/>
    <property type="molecule type" value="Genomic_DNA"/>
</dbReference>
<feature type="region of interest" description="Disordered" evidence="1">
    <location>
        <begin position="30"/>
        <end position="88"/>
    </location>
</feature>
<dbReference type="AlphaFoldDB" id="A0A853AFH7"/>
<evidence type="ECO:0000313" key="2">
    <source>
        <dbReference type="EMBL" id="NYI82576.1"/>
    </source>
</evidence>
<reference evidence="2 3" key="1">
    <citation type="submission" date="2020-07" db="EMBL/GenBank/DDBJ databases">
        <title>Sequencing the genomes of 1000 actinobacteria strains.</title>
        <authorList>
            <person name="Klenk H.-P."/>
        </authorList>
    </citation>
    <scope>NUCLEOTIDE SEQUENCE [LARGE SCALE GENOMIC DNA]</scope>
    <source>
        <strain evidence="2 3">DSM 44065</strain>
    </source>
</reference>
<sequence length="88" mass="8950">MIIALVLGVLLGGGAGALAAFLIVKSKRGAAPQPMGYPQQGFAPQPQQFPPQPPPGYGQPPQGPPGYGQPPQGPQGYGQPPQGPYPPQ</sequence>
<feature type="compositionally biased region" description="Low complexity" evidence="1">
    <location>
        <begin position="36"/>
        <end position="46"/>
    </location>
</feature>
<proteinExistence type="predicted"/>
<keyword evidence="3" id="KW-1185">Reference proteome</keyword>
<evidence type="ECO:0000313" key="3">
    <source>
        <dbReference type="Proteomes" id="UP000587002"/>
    </source>
</evidence>
<organism evidence="2 3">
    <name type="scientific">Saccharopolyspora hordei</name>
    <dbReference type="NCBI Taxonomy" id="1838"/>
    <lineage>
        <taxon>Bacteria</taxon>
        <taxon>Bacillati</taxon>
        <taxon>Actinomycetota</taxon>
        <taxon>Actinomycetes</taxon>
        <taxon>Pseudonocardiales</taxon>
        <taxon>Pseudonocardiaceae</taxon>
        <taxon>Saccharopolyspora</taxon>
    </lineage>
</organism>
<feature type="compositionally biased region" description="Pro residues" evidence="1">
    <location>
        <begin position="47"/>
        <end position="73"/>
    </location>
</feature>
<name>A0A853AFH7_9PSEU</name>
<gene>
    <name evidence="2" type="ORF">HNR68_001206</name>
</gene>
<accession>A0A853AFH7</accession>
<dbReference type="RefSeq" id="WP_179718469.1">
    <property type="nucleotide sequence ID" value="NZ_BAABFH010000001.1"/>
</dbReference>
<comment type="caution">
    <text evidence="2">The sequence shown here is derived from an EMBL/GenBank/DDBJ whole genome shotgun (WGS) entry which is preliminary data.</text>
</comment>
<evidence type="ECO:0000256" key="1">
    <source>
        <dbReference type="SAM" id="MobiDB-lite"/>
    </source>
</evidence>
<protein>
    <submittedName>
        <fullName evidence="2">Uncharacterized protein</fullName>
    </submittedName>
</protein>
<dbReference type="Proteomes" id="UP000587002">
    <property type="component" value="Unassembled WGS sequence"/>
</dbReference>